<dbReference type="AlphaFoldDB" id="A0A2K9NUV4"/>
<comment type="similarity">
    <text evidence="2">Belongs to the TonB family.</text>
</comment>
<evidence type="ECO:0000313" key="13">
    <source>
        <dbReference type="Proteomes" id="UP000235584"/>
    </source>
</evidence>
<dbReference type="PANTHER" id="PTHR33446">
    <property type="entry name" value="PROTEIN TONB-RELATED"/>
    <property type="match status" value="1"/>
</dbReference>
<keyword evidence="3" id="KW-0813">Transport</keyword>
<dbReference type="GO" id="GO:0055085">
    <property type="term" value="P:transmembrane transport"/>
    <property type="evidence" value="ECO:0007669"/>
    <property type="project" value="InterPro"/>
</dbReference>
<dbReference type="SUPFAM" id="SSF74653">
    <property type="entry name" value="TolA/TonB C-terminal domain"/>
    <property type="match status" value="1"/>
</dbReference>
<evidence type="ECO:0000256" key="2">
    <source>
        <dbReference type="ARBA" id="ARBA00006555"/>
    </source>
</evidence>
<evidence type="ECO:0000256" key="1">
    <source>
        <dbReference type="ARBA" id="ARBA00004383"/>
    </source>
</evidence>
<evidence type="ECO:0000256" key="6">
    <source>
        <dbReference type="ARBA" id="ARBA00022692"/>
    </source>
</evidence>
<dbReference type="Proteomes" id="UP000235584">
    <property type="component" value="Chromosome"/>
</dbReference>
<protein>
    <recommendedName>
        <fullName evidence="11">TonB C-terminal domain-containing protein</fullName>
    </recommendedName>
</protein>
<evidence type="ECO:0000313" key="12">
    <source>
        <dbReference type="EMBL" id="AUN99293.1"/>
    </source>
</evidence>
<dbReference type="OrthoDB" id="5293074at2"/>
<evidence type="ECO:0000256" key="5">
    <source>
        <dbReference type="ARBA" id="ARBA00022519"/>
    </source>
</evidence>
<comment type="subcellular location">
    <subcellularLocation>
        <location evidence="1">Cell inner membrane</location>
        <topology evidence="1">Single-pass membrane protein</topology>
        <orientation evidence="1">Periplasmic side</orientation>
    </subcellularLocation>
</comment>
<dbReference type="NCBIfam" id="TIGR01352">
    <property type="entry name" value="tonB_Cterm"/>
    <property type="match status" value="1"/>
</dbReference>
<feature type="compositionally biased region" description="Basic and acidic residues" evidence="10">
    <location>
        <begin position="81"/>
        <end position="133"/>
    </location>
</feature>
<evidence type="ECO:0000256" key="10">
    <source>
        <dbReference type="SAM" id="MobiDB-lite"/>
    </source>
</evidence>
<feature type="region of interest" description="Disordered" evidence="10">
    <location>
        <begin position="74"/>
        <end position="133"/>
    </location>
</feature>
<dbReference type="Pfam" id="PF13103">
    <property type="entry name" value="TonB_2"/>
    <property type="match status" value="1"/>
</dbReference>
<dbReference type="RefSeq" id="WP_102244584.1">
    <property type="nucleotide sequence ID" value="NZ_CP025704.1"/>
</dbReference>
<keyword evidence="5" id="KW-0997">Cell inner membrane</keyword>
<accession>A0A2K9NUV4</accession>
<dbReference type="KEGG" id="bsto:C0V70_14500"/>
<gene>
    <name evidence="12" type="ORF">C0V70_14500</name>
</gene>
<dbReference type="Gene3D" id="3.30.1150.10">
    <property type="match status" value="1"/>
</dbReference>
<evidence type="ECO:0000256" key="3">
    <source>
        <dbReference type="ARBA" id="ARBA00022448"/>
    </source>
</evidence>
<evidence type="ECO:0000256" key="7">
    <source>
        <dbReference type="ARBA" id="ARBA00022927"/>
    </source>
</evidence>
<dbReference type="EMBL" id="CP025704">
    <property type="protein sequence ID" value="AUN99293.1"/>
    <property type="molecule type" value="Genomic_DNA"/>
</dbReference>
<dbReference type="PROSITE" id="PS52015">
    <property type="entry name" value="TONB_CTD"/>
    <property type="match status" value="1"/>
</dbReference>
<keyword evidence="7" id="KW-0653">Protein transport</keyword>
<feature type="domain" description="TonB C-terminal" evidence="11">
    <location>
        <begin position="198"/>
        <end position="288"/>
    </location>
</feature>
<evidence type="ECO:0000256" key="9">
    <source>
        <dbReference type="ARBA" id="ARBA00023136"/>
    </source>
</evidence>
<keyword evidence="4" id="KW-1003">Cell membrane</keyword>
<keyword evidence="9" id="KW-0472">Membrane</keyword>
<evidence type="ECO:0000259" key="11">
    <source>
        <dbReference type="PROSITE" id="PS52015"/>
    </source>
</evidence>
<evidence type="ECO:0000256" key="4">
    <source>
        <dbReference type="ARBA" id="ARBA00022475"/>
    </source>
</evidence>
<organism evidence="12 13">
    <name type="scientific">Bacteriovorax stolpii</name>
    <name type="common">Bdellovibrio stolpii</name>
    <dbReference type="NCBI Taxonomy" id="960"/>
    <lineage>
        <taxon>Bacteria</taxon>
        <taxon>Pseudomonadati</taxon>
        <taxon>Bdellovibrionota</taxon>
        <taxon>Bacteriovoracia</taxon>
        <taxon>Bacteriovoracales</taxon>
        <taxon>Bacteriovoracaceae</taxon>
        <taxon>Bacteriovorax</taxon>
    </lineage>
</organism>
<keyword evidence="6" id="KW-0812">Transmembrane</keyword>
<keyword evidence="8" id="KW-1133">Transmembrane helix</keyword>
<dbReference type="GO" id="GO:0098797">
    <property type="term" value="C:plasma membrane protein complex"/>
    <property type="evidence" value="ECO:0007669"/>
    <property type="project" value="TreeGrafter"/>
</dbReference>
<evidence type="ECO:0000256" key="8">
    <source>
        <dbReference type="ARBA" id="ARBA00022989"/>
    </source>
</evidence>
<keyword evidence="13" id="KW-1185">Reference proteome</keyword>
<dbReference type="InterPro" id="IPR051045">
    <property type="entry name" value="TonB-dependent_transducer"/>
</dbReference>
<reference evidence="12 13" key="1">
    <citation type="submission" date="2018-01" db="EMBL/GenBank/DDBJ databases">
        <title>Complete genome sequence of Bacteriovorax stolpii DSM12778.</title>
        <authorList>
            <person name="Tang B."/>
            <person name="Chang J."/>
        </authorList>
    </citation>
    <scope>NUCLEOTIDE SEQUENCE [LARGE SCALE GENOMIC DNA]</scope>
    <source>
        <strain evidence="12 13">DSM 12778</strain>
    </source>
</reference>
<name>A0A2K9NUV4_BACTC</name>
<dbReference type="InterPro" id="IPR037682">
    <property type="entry name" value="TonB_C"/>
</dbReference>
<proteinExistence type="inferred from homology"/>
<dbReference type="GO" id="GO:0015031">
    <property type="term" value="P:protein transport"/>
    <property type="evidence" value="ECO:0007669"/>
    <property type="project" value="UniProtKB-KW"/>
</dbReference>
<dbReference type="GO" id="GO:0031992">
    <property type="term" value="F:energy transducer activity"/>
    <property type="evidence" value="ECO:0007669"/>
    <property type="project" value="TreeGrafter"/>
</dbReference>
<sequence length="288" mass="32073">MRVFQTPKFNHPGFNFFLRRSTYIHAALVASTLIGGKVAFDLNRAEREKNLELIQASVRVDMVAMPTHTLNELKNLSSGVEEAKREEKAPEIEKPVEKVEAKPEPKEEPKEEPKVAEEKPDAGPTFEEAKAAQKRKDFLSKLKTIGNKKVDSEGTQKAEKGAYGSKETALKDLVLSGNKLSKGTAMYGEGGAAEMTAFQAYASRLPDLVRPHWKLPSFLMDKNYKARIRVWLNMSGEVTRAVVYQSSGDNEFDQRAVEAVKTASPFPALKEEFGRRAMNGDILLGFPL</sequence>
<dbReference type="PANTHER" id="PTHR33446:SF2">
    <property type="entry name" value="PROTEIN TONB"/>
    <property type="match status" value="1"/>
</dbReference>
<dbReference type="InterPro" id="IPR006260">
    <property type="entry name" value="TonB/TolA_C"/>
</dbReference>